<accession>A0ACB7FHS2</accession>
<comment type="caution">
    <text evidence="1">The sequence shown here is derived from an EMBL/GenBank/DDBJ whole genome shotgun (WGS) entry which is preliminary data.</text>
</comment>
<keyword evidence="2" id="KW-1185">Reference proteome</keyword>
<dbReference type="EMBL" id="CM024798">
    <property type="protein sequence ID" value="KAG8013826.1"/>
    <property type="molecule type" value="Genomic_DNA"/>
</dbReference>
<protein>
    <submittedName>
        <fullName evidence="1">Uncharacterized protein</fullName>
    </submittedName>
</protein>
<sequence length="662" mass="72615">GSSAVTPVFVKKGDDLFLDIKEADVPEAPVSPVGLTVDSVSNSSDSCNLTVTCRTQDSHISSTFTCDTQTCSQEGGERSEVTTSGASLHVYLVNDSIICNHSNQVSRTEHMTNIQDFCPQHADPLKPNNHVMISVVVPVVGVLTLMILIICAVFFKLRRRGNRSSAVTPVVVKKGDDLFLNLTGVDVPEDFSSVSWALNNKTLVTFFKPNVWGRVETSVENFSVKLKNLQEADSGVYTVCLMAEKEQTLAEYNVIVQAPVSPVGLTVDSVSNSSDSCSLTVTCRTQDSHISSTFTCDTQTCSQEGGERSEVTTSGASLHVYLVNGSIICNHSNQVSRTENMTNIQDFCPQHAGFPQSGSYVNTAIVVVVVVVPVGIILISAGICYYLKKKRSSAVTPVFVKKGDDLLLNVTEADVPEDFSTVSWALNNKTVLVTFSQQSRPKVSNSYIGRVETSVNKFSVKLKNLQEADSGLYTVCLMAEKEQTLAEYNVTVQGFPQSGNDVTTAIVVVVVVVPVGIILISAGICYYLKKKIFGRMQLLNLSDLQLTLRGVRRRRRKKKKRARKREKRRDVCGNGASFVFGSSCKFYIPLSTASHMHTSTPNVFKYNMESFSLHSSSSSRRSPRHRAERQLMLLSRAAVWESRQAQQLDEGRADWLGSFLVS</sequence>
<feature type="non-terminal residue" evidence="1">
    <location>
        <position position="1"/>
    </location>
</feature>
<gene>
    <name evidence="1" type="ORF">GBF38_016015</name>
</gene>
<evidence type="ECO:0000313" key="2">
    <source>
        <dbReference type="Proteomes" id="UP000805704"/>
    </source>
</evidence>
<evidence type="ECO:0000313" key="1">
    <source>
        <dbReference type="EMBL" id="KAG8013826.1"/>
    </source>
</evidence>
<proteinExistence type="predicted"/>
<dbReference type="Proteomes" id="UP000805704">
    <property type="component" value="Chromosome 10"/>
</dbReference>
<name>A0ACB7FHS2_NIBAL</name>
<reference evidence="1" key="1">
    <citation type="submission" date="2020-04" db="EMBL/GenBank/DDBJ databases">
        <title>A chromosome-scale assembly and high-density genetic map of the yellow drum (Nibea albiflora) genome.</title>
        <authorList>
            <person name="Xu D."/>
            <person name="Zhang W."/>
            <person name="Chen R."/>
            <person name="Tan P."/>
            <person name="Wang L."/>
            <person name="Song H."/>
            <person name="Tian L."/>
            <person name="Zhu Q."/>
            <person name="Wang B."/>
        </authorList>
    </citation>
    <scope>NUCLEOTIDE SEQUENCE</scope>
    <source>
        <strain evidence="1">ZJHYS-2018</strain>
    </source>
</reference>
<organism evidence="1 2">
    <name type="scientific">Nibea albiflora</name>
    <name type="common">Yellow drum</name>
    <name type="synonym">Corvina albiflora</name>
    <dbReference type="NCBI Taxonomy" id="240163"/>
    <lineage>
        <taxon>Eukaryota</taxon>
        <taxon>Metazoa</taxon>
        <taxon>Chordata</taxon>
        <taxon>Craniata</taxon>
        <taxon>Vertebrata</taxon>
        <taxon>Euteleostomi</taxon>
        <taxon>Actinopterygii</taxon>
        <taxon>Neopterygii</taxon>
        <taxon>Teleostei</taxon>
        <taxon>Neoteleostei</taxon>
        <taxon>Acanthomorphata</taxon>
        <taxon>Eupercaria</taxon>
        <taxon>Sciaenidae</taxon>
        <taxon>Nibea</taxon>
    </lineage>
</organism>